<keyword evidence="4 9" id="KW-0317">Glutathione biosynthesis</keyword>
<evidence type="ECO:0000256" key="7">
    <source>
        <dbReference type="ARBA" id="ARBA00022840"/>
    </source>
</evidence>
<evidence type="ECO:0000256" key="4">
    <source>
        <dbReference type="ARBA" id="ARBA00022684"/>
    </source>
</evidence>
<dbReference type="STRING" id="857566.A0A1E3PEV2"/>
<keyword evidence="6 9" id="KW-0547">Nucleotide-binding</keyword>
<comment type="pathway">
    <text evidence="1 9">Sulfur metabolism; glutathione biosynthesis; glutathione from L-cysteine and L-glutamate: step 2/2.</text>
</comment>
<dbReference type="Pfam" id="PF03199">
    <property type="entry name" value="GSH_synthase"/>
    <property type="match status" value="1"/>
</dbReference>
<dbReference type="Gene3D" id="3.30.1490.50">
    <property type="match status" value="1"/>
</dbReference>
<dbReference type="GO" id="GO:0004363">
    <property type="term" value="F:glutathione synthase activity"/>
    <property type="evidence" value="ECO:0007669"/>
    <property type="project" value="UniProtKB-UniRule"/>
</dbReference>
<feature type="binding site" evidence="11">
    <location>
        <position position="140"/>
    </location>
    <ligand>
        <name>Mg(2+)</name>
        <dbReference type="ChEBI" id="CHEBI:18420"/>
    </ligand>
</feature>
<feature type="binding site" evidence="10">
    <location>
        <position position="393"/>
    </location>
    <ligand>
        <name>ATP</name>
        <dbReference type="ChEBI" id="CHEBI:30616"/>
    </ligand>
</feature>
<dbReference type="PIRSF" id="PIRSF001558">
    <property type="entry name" value="GSHase"/>
    <property type="match status" value="1"/>
</dbReference>
<evidence type="ECO:0000256" key="8">
    <source>
        <dbReference type="ARBA" id="ARBA00022842"/>
    </source>
</evidence>
<feature type="binding site" evidence="11">
    <location>
        <position position="142"/>
    </location>
    <ligand>
        <name>Mg(2+)</name>
        <dbReference type="ChEBI" id="CHEBI:18420"/>
    </ligand>
</feature>
<dbReference type="GO" id="GO:0005524">
    <property type="term" value="F:ATP binding"/>
    <property type="evidence" value="ECO:0007669"/>
    <property type="project" value="UniProtKB-UniRule"/>
</dbReference>
<feature type="binding site" evidence="10">
    <location>
        <begin position="415"/>
        <end position="418"/>
    </location>
    <ligand>
        <name>ATP</name>
        <dbReference type="ChEBI" id="CHEBI:30616"/>
    </ligand>
</feature>
<dbReference type="Pfam" id="PF03917">
    <property type="entry name" value="GSH_synth_ATP"/>
    <property type="match status" value="1"/>
</dbReference>
<feature type="binding site" evidence="12">
    <location>
        <begin position="226"/>
        <end position="228"/>
    </location>
    <ligand>
        <name>substrate</name>
    </ligand>
</feature>
<feature type="binding site" evidence="10">
    <location>
        <position position="118"/>
    </location>
    <ligand>
        <name>substrate</name>
    </ligand>
</feature>
<dbReference type="InterPro" id="IPR016185">
    <property type="entry name" value="PreATP-grasp_dom_sf"/>
</dbReference>
<dbReference type="EC" id="6.3.2.3" evidence="9"/>
<comment type="catalytic activity">
    <reaction evidence="9">
        <text>gamma-L-glutamyl-L-cysteine + glycine + ATP = glutathione + ADP + phosphate + H(+)</text>
        <dbReference type="Rhea" id="RHEA:13557"/>
        <dbReference type="ChEBI" id="CHEBI:15378"/>
        <dbReference type="ChEBI" id="CHEBI:30616"/>
        <dbReference type="ChEBI" id="CHEBI:43474"/>
        <dbReference type="ChEBI" id="CHEBI:57305"/>
        <dbReference type="ChEBI" id="CHEBI:57925"/>
        <dbReference type="ChEBI" id="CHEBI:58173"/>
        <dbReference type="ChEBI" id="CHEBI:456216"/>
        <dbReference type="EC" id="6.3.2.3"/>
    </reaction>
</comment>
<accession>A0A1E3PEV2</accession>
<dbReference type="SUPFAM" id="SSF56059">
    <property type="entry name" value="Glutathione synthetase ATP-binding domain-like"/>
    <property type="match status" value="1"/>
</dbReference>
<dbReference type="InterPro" id="IPR037013">
    <property type="entry name" value="GSH-S_sub-bd_sf"/>
</dbReference>
<dbReference type="Proteomes" id="UP000095009">
    <property type="component" value="Unassembled WGS sequence"/>
</dbReference>
<organism evidence="14 15">
    <name type="scientific">Nadsonia fulvescens var. elongata DSM 6958</name>
    <dbReference type="NCBI Taxonomy" id="857566"/>
    <lineage>
        <taxon>Eukaryota</taxon>
        <taxon>Fungi</taxon>
        <taxon>Dikarya</taxon>
        <taxon>Ascomycota</taxon>
        <taxon>Saccharomycotina</taxon>
        <taxon>Dipodascomycetes</taxon>
        <taxon>Dipodascales</taxon>
        <taxon>Dipodascales incertae sedis</taxon>
        <taxon>Nadsonia</taxon>
    </lineage>
</organism>
<comment type="cofactor">
    <cofactor evidence="9 11">
        <name>Mg(2+)</name>
        <dbReference type="ChEBI" id="CHEBI:18420"/>
    </cofactor>
    <text evidence="9 11">Binds 1 Mg(2+) ion per subunit.</text>
</comment>
<proteinExistence type="inferred from homology"/>
<feature type="binding site" evidence="12">
    <location>
        <begin position="144"/>
        <end position="147"/>
    </location>
    <ligand>
        <name>substrate</name>
    </ligand>
</feature>
<keyword evidence="5 9" id="KW-0479">Metal-binding</keyword>
<dbReference type="GO" id="GO:0005829">
    <property type="term" value="C:cytosol"/>
    <property type="evidence" value="ECO:0007669"/>
    <property type="project" value="TreeGrafter"/>
</dbReference>
<dbReference type="UniPathway" id="UPA00142">
    <property type="reaction ID" value="UER00210"/>
</dbReference>
<dbReference type="EMBL" id="KV454413">
    <property type="protein sequence ID" value="ODQ63933.1"/>
    <property type="molecule type" value="Genomic_DNA"/>
</dbReference>
<keyword evidence="7 9" id="KW-0067">ATP-binding</keyword>
<keyword evidence="8 9" id="KW-0460">Magnesium</keyword>
<dbReference type="OrthoDB" id="2020073at2759"/>
<dbReference type="Gene3D" id="1.10.1080.10">
    <property type="entry name" value="Glutathione Synthetase, Chain A, domain 3"/>
    <property type="match status" value="1"/>
</dbReference>
<evidence type="ECO:0000256" key="6">
    <source>
        <dbReference type="ARBA" id="ARBA00022741"/>
    </source>
</evidence>
<feature type="binding site" evidence="10">
    <location>
        <position position="322"/>
    </location>
    <ligand>
        <name>ATP</name>
        <dbReference type="ChEBI" id="CHEBI:30616"/>
    </ligand>
</feature>
<dbReference type="PANTHER" id="PTHR11130">
    <property type="entry name" value="GLUTATHIONE SYNTHETASE"/>
    <property type="match status" value="1"/>
</dbReference>
<dbReference type="Gene3D" id="3.30.1490.80">
    <property type="match status" value="1"/>
</dbReference>
<keyword evidence="3 9" id="KW-0436">Ligase</keyword>
<feature type="binding site" evidence="11">
    <location>
        <position position="386"/>
    </location>
    <ligand>
        <name>Mg(2+)</name>
        <dbReference type="ChEBI" id="CHEBI:18420"/>
    </ligand>
</feature>
<name>A0A1E3PEV2_9ASCO</name>
<evidence type="ECO:0000313" key="14">
    <source>
        <dbReference type="EMBL" id="ODQ63933.1"/>
    </source>
</evidence>
<feature type="binding site" evidence="12">
    <location>
        <begin position="283"/>
        <end position="286"/>
    </location>
    <ligand>
        <name>substrate</name>
    </ligand>
</feature>
<feature type="binding site" evidence="10">
    <location>
        <position position="232"/>
    </location>
    <ligand>
        <name>substrate</name>
    </ligand>
</feature>
<dbReference type="InterPro" id="IPR014709">
    <property type="entry name" value="Glutathione_synthase_C_euk"/>
</dbReference>
<evidence type="ECO:0000256" key="10">
    <source>
        <dbReference type="PIRSR" id="PIRSR001558-1"/>
    </source>
</evidence>
<feature type="binding site" evidence="10">
    <location>
        <begin position="382"/>
        <end position="391"/>
    </location>
    <ligand>
        <name>ATP</name>
        <dbReference type="ChEBI" id="CHEBI:30616"/>
    </ligand>
</feature>
<dbReference type="Gene3D" id="3.40.50.1760">
    <property type="entry name" value="Glutathione synthase, substrate-binding domain superfamily, eukaryotic"/>
    <property type="match status" value="1"/>
</dbReference>
<gene>
    <name evidence="14" type="ORF">NADFUDRAFT_84002</name>
</gene>
<comment type="similarity">
    <text evidence="2 9">Belongs to the eukaryotic GSH synthase family.</text>
</comment>
<feature type="domain" description="Glutathione synthase substrate-binding" evidence="13">
    <location>
        <begin position="218"/>
        <end position="319"/>
    </location>
</feature>
<dbReference type="NCBIfam" id="TIGR01986">
    <property type="entry name" value="glut_syn_euk"/>
    <property type="match status" value="1"/>
</dbReference>
<evidence type="ECO:0000313" key="15">
    <source>
        <dbReference type="Proteomes" id="UP000095009"/>
    </source>
</evidence>
<dbReference type="InterPro" id="IPR005615">
    <property type="entry name" value="Glutathione_synthase"/>
</dbReference>
<dbReference type="PANTHER" id="PTHR11130:SF0">
    <property type="entry name" value="GLUTATHIONE SYNTHETASE"/>
    <property type="match status" value="1"/>
</dbReference>
<evidence type="ECO:0000256" key="5">
    <source>
        <dbReference type="ARBA" id="ARBA00022723"/>
    </source>
</evidence>
<evidence type="ECO:0000259" key="13">
    <source>
        <dbReference type="Pfam" id="PF03199"/>
    </source>
</evidence>
<evidence type="ECO:0000256" key="12">
    <source>
        <dbReference type="PIRSR" id="PIRSR001558-3"/>
    </source>
</evidence>
<feature type="binding site" evidence="10">
    <location>
        <position position="140"/>
    </location>
    <ligand>
        <name>ATP</name>
        <dbReference type="ChEBI" id="CHEBI:30616"/>
    </ligand>
</feature>
<evidence type="ECO:0000256" key="1">
    <source>
        <dbReference type="ARBA" id="ARBA00004965"/>
    </source>
</evidence>
<feature type="binding site" evidence="10">
    <location>
        <position position="476"/>
    </location>
    <ligand>
        <name>ATP</name>
        <dbReference type="ChEBI" id="CHEBI:30616"/>
    </ligand>
</feature>
<feature type="binding site" evidence="12">
    <location>
        <begin position="479"/>
        <end position="480"/>
    </location>
    <ligand>
        <name>substrate</name>
    </ligand>
</feature>
<dbReference type="GO" id="GO:0000287">
    <property type="term" value="F:magnesium ion binding"/>
    <property type="evidence" value="ECO:0007669"/>
    <property type="project" value="UniProtKB-UniRule"/>
</dbReference>
<dbReference type="Gene3D" id="3.30.470.20">
    <property type="entry name" value="ATP-grasp fold, B domain"/>
    <property type="match status" value="1"/>
</dbReference>
<sequence length="492" mass="54526">MDSYPPKSYPETLVPALQDWALGNGLTMLLPGAPSTAVHAPTTLFPSPFPRKAFFDALVVQQYYNELYARVALDEAWLTEIISDLAKFDKDFTGKLWETFLLAKKKGITQPLSLGLFRSDYLVHQDDDNDSGAPGIKQVEFNTVSVSFGALTSKVAELHNYLIASGAYGDSINQKFYQDTDLVPVSTSIDLLADGLASGHNAYIKGRSDTELETKPSILFVVQPNELNALDQRHIEYSLLKNHGIRSFRVTLADVSHTTRSDPLNNRLIHIASNTEVSVVYYRSGYAPTDYPSQKEWDARLYLETTTAIKCPTLLTQLAGAKKIQQILTDKAVLKQFLPNACDDNIESIIKTHVAIYPLDESAQGLESRKLAFEQPERFVLKPQREGGGNNVYKSNIPSFLNSIPEEEWAGYILMELINPPIIENKIIRKGEIYDGEIVSELGIFGTMLWNSSTGEIIENDTAGWLLRSKLQSSDEGGVAAGFGCVDGVYLV</sequence>
<reference evidence="14 15" key="1">
    <citation type="journal article" date="2016" name="Proc. Natl. Acad. Sci. U.S.A.">
        <title>Comparative genomics of biotechnologically important yeasts.</title>
        <authorList>
            <person name="Riley R."/>
            <person name="Haridas S."/>
            <person name="Wolfe K.H."/>
            <person name="Lopes M.R."/>
            <person name="Hittinger C.T."/>
            <person name="Goeker M."/>
            <person name="Salamov A.A."/>
            <person name="Wisecaver J.H."/>
            <person name="Long T.M."/>
            <person name="Calvey C.H."/>
            <person name="Aerts A.L."/>
            <person name="Barry K.W."/>
            <person name="Choi C."/>
            <person name="Clum A."/>
            <person name="Coughlan A.Y."/>
            <person name="Deshpande S."/>
            <person name="Douglass A.P."/>
            <person name="Hanson S.J."/>
            <person name="Klenk H.-P."/>
            <person name="LaButti K.M."/>
            <person name="Lapidus A."/>
            <person name="Lindquist E.A."/>
            <person name="Lipzen A.M."/>
            <person name="Meier-Kolthoff J.P."/>
            <person name="Ohm R.A."/>
            <person name="Otillar R.P."/>
            <person name="Pangilinan J.L."/>
            <person name="Peng Y."/>
            <person name="Rokas A."/>
            <person name="Rosa C.A."/>
            <person name="Scheuner C."/>
            <person name="Sibirny A.A."/>
            <person name="Slot J.C."/>
            <person name="Stielow J.B."/>
            <person name="Sun H."/>
            <person name="Kurtzman C.P."/>
            <person name="Blackwell M."/>
            <person name="Grigoriev I.V."/>
            <person name="Jeffries T.W."/>
        </authorList>
    </citation>
    <scope>NUCLEOTIDE SEQUENCE [LARGE SCALE GENOMIC DNA]</scope>
    <source>
        <strain evidence="14 15">DSM 6958</strain>
    </source>
</reference>
<feature type="binding site" evidence="10">
    <location>
        <position position="441"/>
    </location>
    <ligand>
        <name>ATP</name>
        <dbReference type="ChEBI" id="CHEBI:30616"/>
    </ligand>
</feature>
<evidence type="ECO:0000256" key="3">
    <source>
        <dbReference type="ARBA" id="ARBA00022598"/>
    </source>
</evidence>
<feature type="binding site" evidence="10">
    <location>
        <position position="468"/>
    </location>
    <ligand>
        <name>substrate</name>
    </ligand>
</feature>
<protein>
    <recommendedName>
        <fullName evidence="9">Glutathione synthetase</fullName>
        <shortName evidence="9">GSH-S</shortName>
        <ecNumber evidence="9">6.3.2.3</ecNumber>
    </recommendedName>
</protein>
<dbReference type="InterPro" id="IPR004887">
    <property type="entry name" value="GSH_synth_subst-bd"/>
</dbReference>
<dbReference type="SUPFAM" id="SSF52440">
    <property type="entry name" value="PreATP-grasp domain"/>
    <property type="match status" value="1"/>
</dbReference>
<dbReference type="AlphaFoldDB" id="A0A1E3PEV2"/>
<keyword evidence="15" id="KW-1185">Reference proteome</keyword>
<dbReference type="InterPro" id="IPR014042">
    <property type="entry name" value="Glutathione_synthase_a-hlx"/>
</dbReference>
<feature type="binding site" evidence="10">
    <location>
        <position position="470"/>
    </location>
    <ligand>
        <name>ATP</name>
        <dbReference type="ChEBI" id="CHEBI:30616"/>
    </ligand>
</feature>
<evidence type="ECO:0000256" key="2">
    <source>
        <dbReference type="ARBA" id="ARBA00010385"/>
    </source>
</evidence>
<evidence type="ECO:0000256" key="9">
    <source>
        <dbReference type="PIRNR" id="PIRNR001558"/>
    </source>
</evidence>
<dbReference type="FunFam" id="3.30.1490.50:FF:000002">
    <property type="entry name" value="Glutathione synthetase"/>
    <property type="match status" value="1"/>
</dbReference>
<dbReference type="InterPro" id="IPR014049">
    <property type="entry name" value="Glutathione_synthase_N_euk"/>
</dbReference>
<evidence type="ECO:0000256" key="11">
    <source>
        <dbReference type="PIRSR" id="PIRSR001558-2"/>
    </source>
</evidence>
<dbReference type="GO" id="GO:0043295">
    <property type="term" value="F:glutathione binding"/>
    <property type="evidence" value="ECO:0007669"/>
    <property type="project" value="UniProtKB-UniRule"/>
</dbReference>